<comment type="similarity">
    <text evidence="2">Belongs to the GtrA family.</text>
</comment>
<name>A0A4R3M0P1_9HYPH</name>
<evidence type="ECO:0000256" key="3">
    <source>
        <dbReference type="ARBA" id="ARBA00022692"/>
    </source>
</evidence>
<dbReference type="InterPro" id="IPR051401">
    <property type="entry name" value="GtrA_CellWall_Glycosyl"/>
</dbReference>
<dbReference type="PANTHER" id="PTHR38459:SF1">
    <property type="entry name" value="PROPHAGE BACTOPRENOL-LINKED GLUCOSE TRANSLOCASE HOMOLOG"/>
    <property type="match status" value="1"/>
</dbReference>
<dbReference type="Proteomes" id="UP000294664">
    <property type="component" value="Unassembled WGS sequence"/>
</dbReference>
<evidence type="ECO:0000313" key="9">
    <source>
        <dbReference type="Proteomes" id="UP000294664"/>
    </source>
</evidence>
<keyword evidence="5 6" id="KW-0472">Membrane</keyword>
<feature type="domain" description="GtrA/DPMS transmembrane" evidence="7">
    <location>
        <begin position="20"/>
        <end position="134"/>
    </location>
</feature>
<accession>A0A4R3M0P1</accession>
<dbReference type="EMBL" id="SMAI01000006">
    <property type="protein sequence ID" value="TCT04655.1"/>
    <property type="molecule type" value="Genomic_DNA"/>
</dbReference>
<evidence type="ECO:0000313" key="8">
    <source>
        <dbReference type="EMBL" id="TCT04655.1"/>
    </source>
</evidence>
<feature type="transmembrane region" description="Helical" evidence="6">
    <location>
        <begin position="108"/>
        <end position="129"/>
    </location>
</feature>
<proteinExistence type="inferred from homology"/>
<feature type="transmembrane region" description="Helical" evidence="6">
    <location>
        <begin position="84"/>
        <end position="102"/>
    </location>
</feature>
<reference evidence="8 9" key="1">
    <citation type="submission" date="2019-03" db="EMBL/GenBank/DDBJ databases">
        <title>Genomic Encyclopedia of Type Strains, Phase IV (KMG-IV): sequencing the most valuable type-strain genomes for metagenomic binning, comparative biology and taxonomic classification.</title>
        <authorList>
            <person name="Goeker M."/>
        </authorList>
    </citation>
    <scope>NUCLEOTIDE SEQUENCE [LARGE SCALE GENOMIC DNA]</scope>
    <source>
        <strain evidence="8 9">DSM 9035</strain>
    </source>
</reference>
<evidence type="ECO:0000256" key="6">
    <source>
        <dbReference type="SAM" id="Phobius"/>
    </source>
</evidence>
<evidence type="ECO:0000256" key="5">
    <source>
        <dbReference type="ARBA" id="ARBA00023136"/>
    </source>
</evidence>
<sequence length="141" mass="15457">MDLLPTRLARHVPLLVQLGTFIAVGATAFVAHVLVLGTLVETDVLGPVAASMIGFVVGTLVTYTLNSRFTFRSTRSHAGAIPRYFLVAGVAFILNGVLMDLFTHRLGLFYVLAQVLTSALVLCWTFNSYRLWAFAERRRAG</sequence>
<evidence type="ECO:0000256" key="4">
    <source>
        <dbReference type="ARBA" id="ARBA00022989"/>
    </source>
</evidence>
<dbReference type="Pfam" id="PF04138">
    <property type="entry name" value="GtrA_DPMS_TM"/>
    <property type="match status" value="1"/>
</dbReference>
<comment type="subcellular location">
    <subcellularLocation>
        <location evidence="1">Membrane</location>
        <topology evidence="1">Multi-pass membrane protein</topology>
    </subcellularLocation>
</comment>
<dbReference type="RefSeq" id="WP_132031428.1">
    <property type="nucleotide sequence ID" value="NZ_SMAI01000006.1"/>
</dbReference>
<keyword evidence="3 6" id="KW-0812">Transmembrane</keyword>
<evidence type="ECO:0000256" key="1">
    <source>
        <dbReference type="ARBA" id="ARBA00004141"/>
    </source>
</evidence>
<organism evidence="8 9">
    <name type="scientific">Aquabacter spiritensis</name>
    <dbReference type="NCBI Taxonomy" id="933073"/>
    <lineage>
        <taxon>Bacteria</taxon>
        <taxon>Pseudomonadati</taxon>
        <taxon>Pseudomonadota</taxon>
        <taxon>Alphaproteobacteria</taxon>
        <taxon>Hyphomicrobiales</taxon>
        <taxon>Xanthobacteraceae</taxon>
        <taxon>Aquabacter</taxon>
    </lineage>
</organism>
<dbReference type="OrthoDB" id="5422757at2"/>
<evidence type="ECO:0000259" key="7">
    <source>
        <dbReference type="Pfam" id="PF04138"/>
    </source>
</evidence>
<dbReference type="PANTHER" id="PTHR38459">
    <property type="entry name" value="PROPHAGE BACTOPRENOL-LINKED GLUCOSE TRANSLOCASE HOMOLOG"/>
    <property type="match status" value="1"/>
</dbReference>
<dbReference type="AlphaFoldDB" id="A0A4R3M0P1"/>
<keyword evidence="4 6" id="KW-1133">Transmembrane helix</keyword>
<evidence type="ECO:0000256" key="2">
    <source>
        <dbReference type="ARBA" id="ARBA00009399"/>
    </source>
</evidence>
<dbReference type="GO" id="GO:0000271">
    <property type="term" value="P:polysaccharide biosynthetic process"/>
    <property type="evidence" value="ECO:0007669"/>
    <property type="project" value="InterPro"/>
</dbReference>
<dbReference type="InterPro" id="IPR007267">
    <property type="entry name" value="GtrA_DPMS_TM"/>
</dbReference>
<feature type="transmembrane region" description="Helical" evidence="6">
    <location>
        <begin position="44"/>
        <end position="63"/>
    </location>
</feature>
<feature type="transmembrane region" description="Helical" evidence="6">
    <location>
        <begin position="12"/>
        <end position="38"/>
    </location>
</feature>
<keyword evidence="9" id="KW-1185">Reference proteome</keyword>
<protein>
    <submittedName>
        <fullName evidence="8">Putative flippase GtrA</fullName>
    </submittedName>
</protein>
<gene>
    <name evidence="8" type="ORF">EDC64_10687</name>
</gene>
<comment type="caution">
    <text evidence="8">The sequence shown here is derived from an EMBL/GenBank/DDBJ whole genome shotgun (WGS) entry which is preliminary data.</text>
</comment>
<dbReference type="GO" id="GO:0005886">
    <property type="term" value="C:plasma membrane"/>
    <property type="evidence" value="ECO:0007669"/>
    <property type="project" value="TreeGrafter"/>
</dbReference>